<dbReference type="OrthoDB" id="6500128at2759"/>
<keyword evidence="7" id="KW-0547">Nucleotide-binding</keyword>
<evidence type="ECO:0000256" key="9">
    <source>
        <dbReference type="ARBA" id="ARBA00022989"/>
    </source>
</evidence>
<dbReference type="SUPFAM" id="SSF90123">
    <property type="entry name" value="ABC transporter transmembrane region"/>
    <property type="match status" value="2"/>
</dbReference>
<feature type="region of interest" description="Disordered" evidence="12">
    <location>
        <begin position="1"/>
        <end position="20"/>
    </location>
</feature>
<dbReference type="InterPro" id="IPR011527">
    <property type="entry name" value="ABC1_TM_dom"/>
</dbReference>
<evidence type="ECO:0000256" key="7">
    <source>
        <dbReference type="ARBA" id="ARBA00022741"/>
    </source>
</evidence>
<dbReference type="InterPro" id="IPR027417">
    <property type="entry name" value="P-loop_NTPase"/>
</dbReference>
<dbReference type="GO" id="GO:0005524">
    <property type="term" value="F:ATP binding"/>
    <property type="evidence" value="ECO:0007669"/>
    <property type="project" value="UniProtKB-KW"/>
</dbReference>
<keyword evidence="11" id="KW-0325">Glycoprotein</keyword>
<gene>
    <name evidence="16" type="ORF">jhhlp_000843</name>
</gene>
<dbReference type="PANTHER" id="PTHR43394:SF27">
    <property type="entry name" value="ATP-DEPENDENT TRANSLOCASE ABCB1-LIKE"/>
    <property type="match status" value="1"/>
</dbReference>
<comment type="caution">
    <text evidence="16">The sequence shown here is derived from an EMBL/GenBank/DDBJ whole genome shotgun (WGS) entry which is preliminary data.</text>
</comment>
<dbReference type="CDD" id="cd03249">
    <property type="entry name" value="ABC_MTABC3_MDL1_MDL2"/>
    <property type="match status" value="1"/>
</dbReference>
<dbReference type="FunFam" id="1.20.1560.10:FF:000057">
    <property type="entry name" value="ABC multidrug transporter SitT"/>
    <property type="match status" value="1"/>
</dbReference>
<keyword evidence="6" id="KW-0677">Repeat</keyword>
<dbReference type="Proteomes" id="UP000233524">
    <property type="component" value="Unassembled WGS sequence"/>
</dbReference>
<evidence type="ECO:0000256" key="8">
    <source>
        <dbReference type="ARBA" id="ARBA00022840"/>
    </source>
</evidence>
<dbReference type="Gene3D" id="3.40.50.300">
    <property type="entry name" value="P-loop containing nucleotide triphosphate hydrolases"/>
    <property type="match status" value="2"/>
</dbReference>
<dbReference type="GO" id="GO:0005743">
    <property type="term" value="C:mitochondrial inner membrane"/>
    <property type="evidence" value="ECO:0007669"/>
    <property type="project" value="TreeGrafter"/>
</dbReference>
<feature type="transmembrane region" description="Helical" evidence="13">
    <location>
        <begin position="744"/>
        <end position="771"/>
    </location>
</feature>
<feature type="transmembrane region" description="Helical" evidence="13">
    <location>
        <begin position="273"/>
        <end position="298"/>
    </location>
</feature>
<accession>A0A2N3NJK7</accession>
<keyword evidence="9 13" id="KW-1133">Transmembrane helix</keyword>
<dbReference type="CDD" id="cd18577">
    <property type="entry name" value="ABC_6TM_Pgp_ABCB1_D1_like"/>
    <property type="match status" value="1"/>
</dbReference>
<dbReference type="InterPro" id="IPR003593">
    <property type="entry name" value="AAA+_ATPase"/>
</dbReference>
<feature type="compositionally biased region" description="Basic and acidic residues" evidence="12">
    <location>
        <begin position="627"/>
        <end position="639"/>
    </location>
</feature>
<dbReference type="InParanoid" id="A0A2N3NJK7"/>
<dbReference type="AlphaFoldDB" id="A0A2N3NJK7"/>
<dbReference type="Pfam" id="PF00664">
    <property type="entry name" value="ABC_membrane"/>
    <property type="match status" value="2"/>
</dbReference>
<sequence length="1274" mass="139299">MAAEKKEKATSTLAEGAGGGGGQELGAVQGYTRIFRYGTSTEYTMQAIATVCALGSGVGIAMVNLVFGQFITVITDYSTGKSSPSDFRRDAARLALYFFIIGIGRFVVSYAYGSLYTIAAYRITRNIRYLYLKAGLSQEVAYFDAGTGGSIAMQATSNGKLIQAGISEKLGMVFQGLSAFISAFVLAFVTQWKLTLICCCIAPAALLVMGVSSAVEASIETKILQVHAQGGSFVESILSSARTVQAFGLRNKLVRDFDKYLTEAHKLGNKKNVLFGCMFSTEYFIIFAGMGLCFWQAIGMLARGEVEQPGDVFIVLMSVIVASASLTAIAPYLIDFSRAASAATELFRLMDRSSAIDPFNESGEQPTEVAGNIDFQNVTFSYPMRPGVTVLDDFTLHIHAGKVTALVGASGSGKSTIVGLIERWYNTNSGSVLLDGRPIEKFNLSWLRKNVRLVQQEPVLFSGTVFENIANGLVGTPWENEAKPEKLARVQEAAKVAFAHEFISALPNGYDTVIGERGGLLSGGQKQRVAIARSVVSQPRILLLDEATSALDPHAEAVVQQALDNVSKGRTTITIAHKLATIRNADNIVVMDKGRIIEQGTHRSLLESNGAYARLVRAQDLSMTAKQDSESDSSDKDTQDEAEDQDEPKHLGLTKSLTRYSTTTNRHMETQLERDNYDNWKRFGLLHTIWKLVVSSPELKWTYLVLLLGCLGSAASYPGQAILMSRFIEVFKFTGSKMQEKGNFFALMFLVIACGCLVVYFITGWTSNVIAQTLNHKYRKQIVDDMLRQDLQFFDRPENTTGALSSRTDSYPYAIFELMGFNVAMILTAVLGVLSCCAVALAYGWKLGLVIIFAGLPPFLFSGYARMRMEAAMDVKISKRFSMSASIASEAINAIRTVSSLAIENSVLERYTAELEHAIADSTKPILLIMLPFAFTQSVEYCFQALGFWYGCRLVSFGELDMVNFFVAFLGVFFSGQQASILFGFSSSMTKATNAANYVFWLEQLKPTITETEENREVGPNGFKSLDLDKVQFSYPMRPHARVLRGVDLQIKQGQFVAFVGASGCGKSTMISMLERFYDPVQGRLIVDGKGMNEMNPWLFRKDVALVQQEPKLYPGTIRENISMGVPNEDASSVSEADIIKACQSANAWDFICSLPDGLDTLCGTNGLQLSGGQRQRIAIARALIRNPGLLLLDEATSALDTQSERIVQDALNQAAATGDRITIAVAHRLSTVRHADVICVFHGGKIAAAGTHEELLAKSEMYRKMCEAQNLDG</sequence>
<dbReference type="GO" id="GO:0015421">
    <property type="term" value="F:ABC-type oligopeptide transporter activity"/>
    <property type="evidence" value="ECO:0007669"/>
    <property type="project" value="TreeGrafter"/>
</dbReference>
<dbReference type="PROSITE" id="PS50929">
    <property type="entry name" value="ABC_TM1F"/>
    <property type="match status" value="2"/>
</dbReference>
<dbReference type="InterPro" id="IPR017871">
    <property type="entry name" value="ABC_transporter-like_CS"/>
</dbReference>
<reference evidence="16 17" key="1">
    <citation type="journal article" date="2017" name="G3 (Bethesda)">
        <title>First Draft Genome Sequence of the Pathogenic Fungus Lomentospora prolificans (Formerly Scedosporium prolificans).</title>
        <authorList>
            <person name="Luo R."/>
            <person name="Zimin A."/>
            <person name="Workman R."/>
            <person name="Fan Y."/>
            <person name="Pertea G."/>
            <person name="Grossman N."/>
            <person name="Wear M.P."/>
            <person name="Jia B."/>
            <person name="Miller H."/>
            <person name="Casadevall A."/>
            <person name="Timp W."/>
            <person name="Zhang S.X."/>
            <person name="Salzberg S.L."/>
        </authorList>
    </citation>
    <scope>NUCLEOTIDE SEQUENCE [LARGE SCALE GENOMIC DNA]</scope>
    <source>
        <strain evidence="16 17">JHH-5317</strain>
    </source>
</reference>
<evidence type="ECO:0000256" key="3">
    <source>
        <dbReference type="ARBA" id="ARBA00007577"/>
    </source>
</evidence>
<organism evidence="16 17">
    <name type="scientific">Lomentospora prolificans</name>
    <dbReference type="NCBI Taxonomy" id="41688"/>
    <lineage>
        <taxon>Eukaryota</taxon>
        <taxon>Fungi</taxon>
        <taxon>Dikarya</taxon>
        <taxon>Ascomycota</taxon>
        <taxon>Pezizomycotina</taxon>
        <taxon>Sordariomycetes</taxon>
        <taxon>Hypocreomycetidae</taxon>
        <taxon>Microascales</taxon>
        <taxon>Microascaceae</taxon>
        <taxon>Lomentospora</taxon>
    </lineage>
</organism>
<comment type="subcellular location">
    <subcellularLocation>
        <location evidence="2">Endomembrane system</location>
    </subcellularLocation>
    <subcellularLocation>
        <location evidence="1">Membrane</location>
        <topology evidence="1">Multi-pass membrane protein</topology>
    </subcellularLocation>
</comment>
<protein>
    <recommendedName>
        <fullName evidence="18">ABC transporter</fullName>
    </recommendedName>
</protein>
<evidence type="ECO:0000313" key="17">
    <source>
        <dbReference type="Proteomes" id="UP000233524"/>
    </source>
</evidence>
<evidence type="ECO:0000313" key="16">
    <source>
        <dbReference type="EMBL" id="PKS12635.1"/>
    </source>
</evidence>
<comment type="similarity">
    <text evidence="3">Belongs to the ABC transporter superfamily. ABCB family. Multidrug resistance exporter (TC 3.A.1.201) subfamily.</text>
</comment>
<keyword evidence="17" id="KW-1185">Reference proteome</keyword>
<feature type="transmembrane region" description="Helical" evidence="13">
    <location>
        <begin position="94"/>
        <end position="119"/>
    </location>
</feature>
<dbReference type="FunFam" id="3.40.50.300:FF:001530">
    <property type="entry name" value="ABC multidrug transporter (Eurofung)"/>
    <property type="match status" value="1"/>
</dbReference>
<feature type="transmembrane region" description="Helical" evidence="13">
    <location>
        <begin position="47"/>
        <end position="74"/>
    </location>
</feature>
<dbReference type="PROSITE" id="PS00211">
    <property type="entry name" value="ABC_TRANSPORTER_1"/>
    <property type="match status" value="2"/>
</dbReference>
<evidence type="ECO:0008006" key="18">
    <source>
        <dbReference type="Google" id="ProtNLM"/>
    </source>
</evidence>
<feature type="transmembrane region" description="Helical" evidence="13">
    <location>
        <begin position="170"/>
        <end position="188"/>
    </location>
</feature>
<keyword evidence="4" id="KW-0813">Transport</keyword>
<feature type="transmembrane region" description="Helical" evidence="13">
    <location>
        <begin position="313"/>
        <end position="334"/>
    </location>
</feature>
<feature type="region of interest" description="Disordered" evidence="12">
    <location>
        <begin position="623"/>
        <end position="656"/>
    </location>
</feature>
<evidence type="ECO:0000256" key="5">
    <source>
        <dbReference type="ARBA" id="ARBA00022692"/>
    </source>
</evidence>
<feature type="transmembrane region" description="Helical" evidence="13">
    <location>
        <begin position="847"/>
        <end position="865"/>
    </location>
</feature>
<dbReference type="EMBL" id="NLAX01000003">
    <property type="protein sequence ID" value="PKS12635.1"/>
    <property type="molecule type" value="Genomic_DNA"/>
</dbReference>
<feature type="transmembrane region" description="Helical" evidence="13">
    <location>
        <begin position="814"/>
        <end position="841"/>
    </location>
</feature>
<dbReference type="InterPro" id="IPR039421">
    <property type="entry name" value="Type_1_exporter"/>
</dbReference>
<feature type="domain" description="ABC transmembrane type-1" evidence="15">
    <location>
        <begin position="704"/>
        <end position="991"/>
    </location>
</feature>
<dbReference type="InterPro" id="IPR003439">
    <property type="entry name" value="ABC_transporter-like_ATP-bd"/>
</dbReference>
<evidence type="ECO:0000259" key="14">
    <source>
        <dbReference type="PROSITE" id="PS50893"/>
    </source>
</evidence>
<evidence type="ECO:0000256" key="12">
    <source>
        <dbReference type="SAM" id="MobiDB-lite"/>
    </source>
</evidence>
<dbReference type="GO" id="GO:0016887">
    <property type="term" value="F:ATP hydrolysis activity"/>
    <property type="evidence" value="ECO:0007669"/>
    <property type="project" value="InterPro"/>
</dbReference>
<dbReference type="InterPro" id="IPR036640">
    <property type="entry name" value="ABC1_TM_sf"/>
</dbReference>
<evidence type="ECO:0000256" key="11">
    <source>
        <dbReference type="ARBA" id="ARBA00023180"/>
    </source>
</evidence>
<dbReference type="VEuPathDB" id="FungiDB:jhhlp_000843"/>
<dbReference type="GO" id="GO:0090374">
    <property type="term" value="P:oligopeptide export from mitochondrion"/>
    <property type="evidence" value="ECO:0007669"/>
    <property type="project" value="TreeGrafter"/>
</dbReference>
<dbReference type="SMART" id="SM00382">
    <property type="entry name" value="AAA"/>
    <property type="match status" value="2"/>
</dbReference>
<proteinExistence type="inferred from homology"/>
<evidence type="ECO:0000256" key="6">
    <source>
        <dbReference type="ARBA" id="ARBA00022737"/>
    </source>
</evidence>
<dbReference type="Gene3D" id="1.20.1560.10">
    <property type="entry name" value="ABC transporter type 1, transmembrane domain"/>
    <property type="match status" value="2"/>
</dbReference>
<feature type="domain" description="ABC transporter" evidence="14">
    <location>
        <begin position="1026"/>
        <end position="1269"/>
    </location>
</feature>
<evidence type="ECO:0000256" key="13">
    <source>
        <dbReference type="SAM" id="Phobius"/>
    </source>
</evidence>
<name>A0A2N3NJK7_9PEZI</name>
<dbReference type="GO" id="GO:0012505">
    <property type="term" value="C:endomembrane system"/>
    <property type="evidence" value="ECO:0007669"/>
    <property type="project" value="UniProtKB-SubCell"/>
</dbReference>
<feature type="transmembrane region" description="Helical" evidence="13">
    <location>
        <begin position="194"/>
        <end position="215"/>
    </location>
</feature>
<dbReference type="SUPFAM" id="SSF52540">
    <property type="entry name" value="P-loop containing nucleoside triphosphate hydrolases"/>
    <property type="match status" value="2"/>
</dbReference>
<evidence type="ECO:0000256" key="1">
    <source>
        <dbReference type="ARBA" id="ARBA00004141"/>
    </source>
</evidence>
<dbReference type="PROSITE" id="PS50893">
    <property type="entry name" value="ABC_TRANSPORTER_2"/>
    <property type="match status" value="2"/>
</dbReference>
<feature type="domain" description="ABC transporter" evidence="14">
    <location>
        <begin position="373"/>
        <end position="618"/>
    </location>
</feature>
<dbReference type="Pfam" id="PF00005">
    <property type="entry name" value="ABC_tran"/>
    <property type="match status" value="2"/>
</dbReference>
<dbReference type="CDD" id="cd18578">
    <property type="entry name" value="ABC_6TM_Pgp_ABCB1_D2_like"/>
    <property type="match status" value="1"/>
</dbReference>
<dbReference type="PANTHER" id="PTHR43394">
    <property type="entry name" value="ATP-DEPENDENT PERMEASE MDL1, MITOCHONDRIAL"/>
    <property type="match status" value="1"/>
</dbReference>
<dbReference type="STRING" id="41688.A0A2N3NJK7"/>
<feature type="domain" description="ABC transmembrane type-1" evidence="15">
    <location>
        <begin position="47"/>
        <end position="338"/>
    </location>
</feature>
<keyword evidence="8" id="KW-0067">ATP-binding</keyword>
<feature type="transmembrane region" description="Helical" evidence="13">
    <location>
        <begin position="701"/>
        <end position="724"/>
    </location>
</feature>
<feature type="transmembrane region" description="Helical" evidence="13">
    <location>
        <begin position="962"/>
        <end position="985"/>
    </location>
</feature>
<evidence type="ECO:0000256" key="10">
    <source>
        <dbReference type="ARBA" id="ARBA00023136"/>
    </source>
</evidence>
<dbReference type="FunFam" id="3.40.50.300:FF:000913">
    <property type="entry name" value="ABC multidrug transporter SitT"/>
    <property type="match status" value="1"/>
</dbReference>
<keyword evidence="5 13" id="KW-0812">Transmembrane</keyword>
<evidence type="ECO:0000259" key="15">
    <source>
        <dbReference type="PROSITE" id="PS50929"/>
    </source>
</evidence>
<keyword evidence="10 13" id="KW-0472">Membrane</keyword>
<evidence type="ECO:0000256" key="4">
    <source>
        <dbReference type="ARBA" id="ARBA00022448"/>
    </source>
</evidence>
<evidence type="ECO:0000256" key="2">
    <source>
        <dbReference type="ARBA" id="ARBA00004308"/>
    </source>
</evidence>
<feature type="transmembrane region" description="Helical" evidence="13">
    <location>
        <begin position="926"/>
        <end position="950"/>
    </location>
</feature>